<dbReference type="PANTHER" id="PTHR42718:SF47">
    <property type="entry name" value="METHYL VIOLOGEN RESISTANCE PROTEIN SMVA"/>
    <property type="match status" value="1"/>
</dbReference>
<dbReference type="GO" id="GO:0022857">
    <property type="term" value="F:transmembrane transporter activity"/>
    <property type="evidence" value="ECO:0007669"/>
    <property type="project" value="InterPro"/>
</dbReference>
<evidence type="ECO:0000256" key="7">
    <source>
        <dbReference type="SAM" id="Phobius"/>
    </source>
</evidence>
<evidence type="ECO:0000256" key="6">
    <source>
        <dbReference type="ARBA" id="ARBA00023136"/>
    </source>
</evidence>
<dbReference type="InterPro" id="IPR001958">
    <property type="entry name" value="Tet-R_TetA/multi-R_MdtG-like"/>
</dbReference>
<feature type="transmembrane region" description="Helical" evidence="7">
    <location>
        <begin position="273"/>
        <end position="294"/>
    </location>
</feature>
<dbReference type="SUPFAM" id="SSF103473">
    <property type="entry name" value="MFS general substrate transporter"/>
    <property type="match status" value="1"/>
</dbReference>
<comment type="caution">
    <text evidence="9">The sequence shown here is derived from an EMBL/GenBank/DDBJ whole genome shotgun (WGS) entry which is preliminary data.</text>
</comment>
<evidence type="ECO:0000256" key="2">
    <source>
        <dbReference type="ARBA" id="ARBA00022448"/>
    </source>
</evidence>
<feature type="transmembrane region" description="Helical" evidence="7">
    <location>
        <begin position="306"/>
        <end position="327"/>
    </location>
</feature>
<evidence type="ECO:0000256" key="5">
    <source>
        <dbReference type="ARBA" id="ARBA00022989"/>
    </source>
</evidence>
<proteinExistence type="predicted"/>
<gene>
    <name evidence="9" type="ORF">HNR67_005863</name>
</gene>
<keyword evidence="6 7" id="KW-0472">Membrane</keyword>
<protein>
    <submittedName>
        <fullName evidence="9">DHA2 family multidrug resistance protein-like MFS transporter</fullName>
    </submittedName>
</protein>
<comment type="subcellular location">
    <subcellularLocation>
        <location evidence="1">Cell membrane</location>
        <topology evidence="1">Multi-pass membrane protein</topology>
    </subcellularLocation>
</comment>
<dbReference type="AlphaFoldDB" id="A0A7W7FW66"/>
<feature type="domain" description="Major facilitator superfamily (MFS) profile" evidence="8">
    <location>
        <begin position="18"/>
        <end position="499"/>
    </location>
</feature>
<evidence type="ECO:0000259" key="8">
    <source>
        <dbReference type="PROSITE" id="PS50850"/>
    </source>
</evidence>
<dbReference type="PANTHER" id="PTHR42718">
    <property type="entry name" value="MAJOR FACILITATOR SUPERFAMILY MULTIDRUG TRANSPORTER MFSC"/>
    <property type="match status" value="1"/>
</dbReference>
<evidence type="ECO:0000256" key="3">
    <source>
        <dbReference type="ARBA" id="ARBA00022475"/>
    </source>
</evidence>
<dbReference type="Proteomes" id="UP000533598">
    <property type="component" value="Unassembled WGS sequence"/>
</dbReference>
<reference evidence="9 10" key="1">
    <citation type="submission" date="2020-08" db="EMBL/GenBank/DDBJ databases">
        <title>Sequencing the genomes of 1000 actinobacteria strains.</title>
        <authorList>
            <person name="Klenk H.-P."/>
        </authorList>
    </citation>
    <scope>NUCLEOTIDE SEQUENCE [LARGE SCALE GENOMIC DNA]</scope>
    <source>
        <strain evidence="9 10">DSM 44230</strain>
    </source>
</reference>
<keyword evidence="10" id="KW-1185">Reference proteome</keyword>
<feature type="transmembrane region" description="Helical" evidence="7">
    <location>
        <begin position="142"/>
        <end position="162"/>
    </location>
</feature>
<accession>A0A7W7FW66</accession>
<keyword evidence="3" id="KW-1003">Cell membrane</keyword>
<feature type="transmembrane region" description="Helical" evidence="7">
    <location>
        <begin position="84"/>
        <end position="103"/>
    </location>
</feature>
<feature type="transmembrane region" description="Helical" evidence="7">
    <location>
        <begin position="168"/>
        <end position="193"/>
    </location>
</feature>
<feature type="transmembrane region" description="Helical" evidence="7">
    <location>
        <begin position="205"/>
        <end position="225"/>
    </location>
</feature>
<feature type="transmembrane region" description="Helical" evidence="7">
    <location>
        <begin position="339"/>
        <end position="357"/>
    </location>
</feature>
<sequence>MHTTTATTPRAGLRDWLGLAVLALPTLLLAMDATVLYLALPQLGADLRPTSTELLWIVDSYGFMIAGFLVTMGTLGDRVGRRRLLLIGAAAFGLASVAAAYASSPAVLIAARALLGIAGATLMPSTLALLSTMFVNPRQRATAIGVWATCFSAGIALGPILGGLLLQWYWWGSVFLAGVPVMLLLLLTGPFLLPEHRSARTQSGRIDLASILLSLAAILPLIYGIKDLARGGDLTRSLPALAVGVLCAVLFIRRQRRLPDPLLDLTLFRTRTFTAALVVLMVGIGVVGAVYLFLSQYLQLVQSLSPLTAGLWLLPAAGAMIVASLLTPALARRFPPGRILALALGVAALGYLLLAFVHPVSGLPLLITGFVLVYLGNGPLMALGPDLIVGNAPVDQAGSAAAMSETSMEFGIAAGVGVLGSIGTAVYRAGLPQDTPGLARDTLSGALTTAAQLPPEAATALLTTARSAFTTALNTLGGLSAVLLIMMAAVVLLLFRKSPP</sequence>
<feature type="transmembrane region" description="Helical" evidence="7">
    <location>
        <begin position="237"/>
        <end position="252"/>
    </location>
</feature>
<dbReference type="GO" id="GO:0005886">
    <property type="term" value="C:plasma membrane"/>
    <property type="evidence" value="ECO:0007669"/>
    <property type="project" value="UniProtKB-SubCell"/>
</dbReference>
<dbReference type="Pfam" id="PF07690">
    <property type="entry name" value="MFS_1"/>
    <property type="match status" value="1"/>
</dbReference>
<organism evidence="9 10">
    <name type="scientific">Crossiella cryophila</name>
    <dbReference type="NCBI Taxonomy" id="43355"/>
    <lineage>
        <taxon>Bacteria</taxon>
        <taxon>Bacillati</taxon>
        <taxon>Actinomycetota</taxon>
        <taxon>Actinomycetes</taxon>
        <taxon>Pseudonocardiales</taxon>
        <taxon>Pseudonocardiaceae</taxon>
        <taxon>Crossiella</taxon>
    </lineage>
</organism>
<keyword evidence="4 7" id="KW-0812">Transmembrane</keyword>
<name>A0A7W7FW66_9PSEU</name>
<dbReference type="CDD" id="cd17321">
    <property type="entry name" value="MFS_MMR_MDR_like"/>
    <property type="match status" value="1"/>
</dbReference>
<dbReference type="InterPro" id="IPR011701">
    <property type="entry name" value="MFS"/>
</dbReference>
<feature type="transmembrane region" description="Helical" evidence="7">
    <location>
        <begin position="109"/>
        <end position="130"/>
    </location>
</feature>
<evidence type="ECO:0000313" key="10">
    <source>
        <dbReference type="Proteomes" id="UP000533598"/>
    </source>
</evidence>
<dbReference type="PROSITE" id="PS50850">
    <property type="entry name" value="MFS"/>
    <property type="match status" value="1"/>
</dbReference>
<dbReference type="EMBL" id="JACHMH010000001">
    <property type="protein sequence ID" value="MBB4679745.1"/>
    <property type="molecule type" value="Genomic_DNA"/>
</dbReference>
<feature type="transmembrane region" description="Helical" evidence="7">
    <location>
        <begin position="16"/>
        <end position="39"/>
    </location>
</feature>
<feature type="transmembrane region" description="Helical" evidence="7">
    <location>
        <begin position="54"/>
        <end position="72"/>
    </location>
</feature>
<dbReference type="RefSeq" id="WP_312988299.1">
    <property type="nucleotide sequence ID" value="NZ_BAAAUI010000001.1"/>
</dbReference>
<evidence type="ECO:0000256" key="4">
    <source>
        <dbReference type="ARBA" id="ARBA00022692"/>
    </source>
</evidence>
<feature type="transmembrane region" description="Helical" evidence="7">
    <location>
        <begin position="410"/>
        <end position="430"/>
    </location>
</feature>
<feature type="transmembrane region" description="Helical" evidence="7">
    <location>
        <begin position="363"/>
        <end position="389"/>
    </location>
</feature>
<evidence type="ECO:0000256" key="1">
    <source>
        <dbReference type="ARBA" id="ARBA00004651"/>
    </source>
</evidence>
<dbReference type="InterPro" id="IPR036259">
    <property type="entry name" value="MFS_trans_sf"/>
</dbReference>
<keyword evidence="5 7" id="KW-1133">Transmembrane helix</keyword>
<dbReference type="InterPro" id="IPR020846">
    <property type="entry name" value="MFS_dom"/>
</dbReference>
<dbReference type="Gene3D" id="1.20.1720.10">
    <property type="entry name" value="Multidrug resistance protein D"/>
    <property type="match status" value="2"/>
</dbReference>
<keyword evidence="2" id="KW-0813">Transport</keyword>
<feature type="transmembrane region" description="Helical" evidence="7">
    <location>
        <begin position="476"/>
        <end position="495"/>
    </location>
</feature>
<dbReference type="PRINTS" id="PR01035">
    <property type="entry name" value="TCRTETA"/>
</dbReference>
<evidence type="ECO:0000313" key="9">
    <source>
        <dbReference type="EMBL" id="MBB4679745.1"/>
    </source>
</evidence>